<accession>A0ABN9VXK5</accession>
<name>A0ABN9VXK5_9DINO</name>
<evidence type="ECO:0008006" key="4">
    <source>
        <dbReference type="Google" id="ProtNLM"/>
    </source>
</evidence>
<proteinExistence type="predicted"/>
<keyword evidence="3" id="KW-1185">Reference proteome</keyword>
<feature type="compositionally biased region" description="Basic residues" evidence="1">
    <location>
        <begin position="59"/>
        <end position="69"/>
    </location>
</feature>
<evidence type="ECO:0000313" key="3">
    <source>
        <dbReference type="Proteomes" id="UP001189429"/>
    </source>
</evidence>
<gene>
    <name evidence="2" type="ORF">PCOR1329_LOCUS62174</name>
</gene>
<feature type="region of interest" description="Disordered" evidence="1">
    <location>
        <begin position="209"/>
        <end position="234"/>
    </location>
</feature>
<evidence type="ECO:0000313" key="2">
    <source>
        <dbReference type="EMBL" id="CAK0878385.1"/>
    </source>
</evidence>
<comment type="caution">
    <text evidence="2">The sequence shown here is derived from an EMBL/GenBank/DDBJ whole genome shotgun (WGS) entry which is preliminary data.</text>
</comment>
<feature type="non-terminal residue" evidence="2">
    <location>
        <position position="234"/>
    </location>
</feature>
<dbReference type="Proteomes" id="UP001189429">
    <property type="component" value="Unassembled WGS sequence"/>
</dbReference>
<evidence type="ECO:0000256" key="1">
    <source>
        <dbReference type="SAM" id="MobiDB-lite"/>
    </source>
</evidence>
<protein>
    <recommendedName>
        <fullName evidence="4">Condensin complex subunit 2</fullName>
    </recommendedName>
</protein>
<sequence length="234" mass="24212">MARSSFRLALNDIPLNFTWRAVFYKLVSSDATLPSIAPSELEVVREDFGEMEFWSPRPPPRRKRRRRGGPGRGWDLAEGEDDAGDFGPAGAGGGAGAGGAGAAEEPPPLPLEEGNVDEHADELLGAWLAGAAAGDPRGEEAEAGMDAEAAADAASGAWGLAADKDAREAEEQEWGDDALDQLGSNVIEDGDFDDQESWNTELSAVASLFGDFGPDSDGDGDGDGGAAAPLTPIG</sequence>
<organism evidence="2 3">
    <name type="scientific">Prorocentrum cordatum</name>
    <dbReference type="NCBI Taxonomy" id="2364126"/>
    <lineage>
        <taxon>Eukaryota</taxon>
        <taxon>Sar</taxon>
        <taxon>Alveolata</taxon>
        <taxon>Dinophyceae</taxon>
        <taxon>Prorocentrales</taxon>
        <taxon>Prorocentraceae</taxon>
        <taxon>Prorocentrum</taxon>
    </lineage>
</organism>
<feature type="compositionally biased region" description="Gly residues" evidence="1">
    <location>
        <begin position="87"/>
        <end position="101"/>
    </location>
</feature>
<feature type="region of interest" description="Disordered" evidence="1">
    <location>
        <begin position="49"/>
        <end position="115"/>
    </location>
</feature>
<dbReference type="EMBL" id="CAUYUJ010017842">
    <property type="protein sequence ID" value="CAK0878385.1"/>
    <property type="molecule type" value="Genomic_DNA"/>
</dbReference>
<reference evidence="2" key="1">
    <citation type="submission" date="2023-10" db="EMBL/GenBank/DDBJ databases">
        <authorList>
            <person name="Chen Y."/>
            <person name="Shah S."/>
            <person name="Dougan E. K."/>
            <person name="Thang M."/>
            <person name="Chan C."/>
        </authorList>
    </citation>
    <scope>NUCLEOTIDE SEQUENCE [LARGE SCALE GENOMIC DNA]</scope>
</reference>